<evidence type="ECO:0000256" key="6">
    <source>
        <dbReference type="ARBA" id="ARBA00015655"/>
    </source>
</evidence>
<feature type="domain" description="Mur ligase central" evidence="20">
    <location>
        <begin position="119"/>
        <end position="296"/>
    </location>
</feature>
<dbReference type="NCBIfam" id="TIGR01087">
    <property type="entry name" value="murD"/>
    <property type="match status" value="1"/>
</dbReference>
<keyword evidence="17 18" id="KW-0131">Cell cycle</keyword>
<evidence type="ECO:0000256" key="14">
    <source>
        <dbReference type="ARBA" id="ARBA00030398"/>
    </source>
</evidence>
<dbReference type="RefSeq" id="WP_022736458.1">
    <property type="nucleotide sequence ID" value="NZ_PVTZ01000001.1"/>
</dbReference>
<keyword evidence="8 17" id="KW-0436">Ligase</keyword>
<feature type="binding site" evidence="17">
    <location>
        <begin position="121"/>
        <end position="127"/>
    </location>
    <ligand>
        <name>ATP</name>
        <dbReference type="ChEBI" id="CHEBI:30616"/>
    </ligand>
</feature>
<comment type="function">
    <text evidence="1 17 18">Cell wall formation. Catalyzes the addition of glutamate to the nucleotide precursor UDP-N-acetylmuramoyl-L-alanine (UMA).</text>
</comment>
<evidence type="ECO:0000256" key="17">
    <source>
        <dbReference type="HAMAP-Rule" id="MF_00639"/>
    </source>
</evidence>
<dbReference type="Gene3D" id="3.90.190.20">
    <property type="entry name" value="Mur ligase, C-terminal domain"/>
    <property type="match status" value="1"/>
</dbReference>
<evidence type="ECO:0000256" key="3">
    <source>
        <dbReference type="ARBA" id="ARBA00004752"/>
    </source>
</evidence>
<evidence type="ECO:0000256" key="8">
    <source>
        <dbReference type="ARBA" id="ARBA00022598"/>
    </source>
</evidence>
<evidence type="ECO:0000256" key="13">
    <source>
        <dbReference type="ARBA" id="ARBA00023316"/>
    </source>
</evidence>
<comment type="pathway">
    <text evidence="3 17 18">Cell wall biogenesis; peptidoglycan biosynthesis.</text>
</comment>
<name>A0ABX5EUU5_9BACL</name>
<evidence type="ECO:0000313" key="21">
    <source>
        <dbReference type="EMBL" id="PRZ16981.1"/>
    </source>
</evidence>
<dbReference type="InterPro" id="IPR004101">
    <property type="entry name" value="Mur_ligase_C"/>
</dbReference>
<comment type="catalytic activity">
    <reaction evidence="16 17 18">
        <text>UDP-N-acetyl-alpha-D-muramoyl-L-alanine + D-glutamate + ATP = UDP-N-acetyl-alpha-D-muramoyl-L-alanyl-D-glutamate + ADP + phosphate + H(+)</text>
        <dbReference type="Rhea" id="RHEA:16429"/>
        <dbReference type="ChEBI" id="CHEBI:15378"/>
        <dbReference type="ChEBI" id="CHEBI:29986"/>
        <dbReference type="ChEBI" id="CHEBI:30616"/>
        <dbReference type="ChEBI" id="CHEBI:43474"/>
        <dbReference type="ChEBI" id="CHEBI:83898"/>
        <dbReference type="ChEBI" id="CHEBI:83900"/>
        <dbReference type="ChEBI" id="CHEBI:456216"/>
        <dbReference type="EC" id="6.3.2.9"/>
    </reaction>
</comment>
<evidence type="ECO:0000256" key="9">
    <source>
        <dbReference type="ARBA" id="ARBA00022741"/>
    </source>
</evidence>
<comment type="similarity">
    <text evidence="4 17">Belongs to the MurCDEF family.</text>
</comment>
<evidence type="ECO:0000256" key="4">
    <source>
        <dbReference type="ARBA" id="ARBA00010416"/>
    </source>
</evidence>
<evidence type="ECO:0000259" key="20">
    <source>
        <dbReference type="Pfam" id="PF08245"/>
    </source>
</evidence>
<evidence type="ECO:0000256" key="1">
    <source>
        <dbReference type="ARBA" id="ARBA00002734"/>
    </source>
</evidence>
<dbReference type="EC" id="6.3.2.9" evidence="5 17"/>
<evidence type="ECO:0000256" key="7">
    <source>
        <dbReference type="ARBA" id="ARBA00022490"/>
    </source>
</evidence>
<evidence type="ECO:0000256" key="15">
    <source>
        <dbReference type="ARBA" id="ARBA00032324"/>
    </source>
</evidence>
<dbReference type="InterPro" id="IPR005762">
    <property type="entry name" value="MurD"/>
</dbReference>
<dbReference type="SUPFAM" id="SSF51984">
    <property type="entry name" value="MurCD N-terminal domain"/>
    <property type="match status" value="1"/>
</dbReference>
<evidence type="ECO:0000256" key="11">
    <source>
        <dbReference type="ARBA" id="ARBA00022960"/>
    </source>
</evidence>
<dbReference type="InterPro" id="IPR013221">
    <property type="entry name" value="Mur_ligase_cen"/>
</dbReference>
<proteinExistence type="inferred from homology"/>
<comment type="caution">
    <text evidence="21">The sequence shown here is derived from an EMBL/GenBank/DDBJ whole genome shotgun (WGS) entry which is preliminary data.</text>
</comment>
<dbReference type="PANTHER" id="PTHR43692">
    <property type="entry name" value="UDP-N-ACETYLMURAMOYLALANINE--D-GLUTAMATE LIGASE"/>
    <property type="match status" value="1"/>
</dbReference>
<evidence type="ECO:0000256" key="5">
    <source>
        <dbReference type="ARBA" id="ARBA00012212"/>
    </source>
</evidence>
<dbReference type="EMBL" id="PVTZ01000001">
    <property type="protein sequence ID" value="PRZ16981.1"/>
    <property type="molecule type" value="Genomic_DNA"/>
</dbReference>
<keyword evidence="13 17" id="KW-0961">Cell wall biogenesis/degradation</keyword>
<dbReference type="Proteomes" id="UP000238836">
    <property type="component" value="Unassembled WGS sequence"/>
</dbReference>
<organism evidence="21 22">
    <name type="scientific">Laceyella sediminis</name>
    <dbReference type="NCBI Taxonomy" id="573074"/>
    <lineage>
        <taxon>Bacteria</taxon>
        <taxon>Bacillati</taxon>
        <taxon>Bacillota</taxon>
        <taxon>Bacilli</taxon>
        <taxon>Bacillales</taxon>
        <taxon>Thermoactinomycetaceae</taxon>
        <taxon>Laceyella</taxon>
    </lineage>
</organism>
<dbReference type="Pfam" id="PF21799">
    <property type="entry name" value="MurD-like_N"/>
    <property type="match status" value="1"/>
</dbReference>
<dbReference type="HAMAP" id="MF_00639">
    <property type="entry name" value="MurD"/>
    <property type="match status" value="1"/>
</dbReference>
<keyword evidence="10 17" id="KW-0067">ATP-binding</keyword>
<gene>
    <name evidence="17" type="primary">murD</name>
    <name evidence="21" type="ORF">CLV36_10168</name>
</gene>
<evidence type="ECO:0000256" key="16">
    <source>
        <dbReference type="ARBA" id="ARBA00047632"/>
    </source>
</evidence>
<keyword evidence="9 17" id="KW-0547">Nucleotide-binding</keyword>
<dbReference type="Gene3D" id="3.40.50.720">
    <property type="entry name" value="NAD(P)-binding Rossmann-like Domain"/>
    <property type="match status" value="1"/>
</dbReference>
<accession>A0ABX5EUU5</accession>
<keyword evidence="12 17" id="KW-0573">Peptidoglycan synthesis</keyword>
<dbReference type="Gene3D" id="3.40.1190.10">
    <property type="entry name" value="Mur-like, catalytic domain"/>
    <property type="match status" value="1"/>
</dbReference>
<dbReference type="GO" id="GO:0016874">
    <property type="term" value="F:ligase activity"/>
    <property type="evidence" value="ECO:0007669"/>
    <property type="project" value="UniProtKB-KW"/>
</dbReference>
<dbReference type="InterPro" id="IPR036615">
    <property type="entry name" value="Mur_ligase_C_dom_sf"/>
</dbReference>
<keyword evidence="17 18" id="KW-0132">Cell division</keyword>
<dbReference type="SUPFAM" id="SSF53623">
    <property type="entry name" value="MurD-like peptide ligases, catalytic domain"/>
    <property type="match status" value="1"/>
</dbReference>
<comment type="subcellular location">
    <subcellularLocation>
        <location evidence="2 17 18">Cytoplasm</location>
    </subcellularLocation>
</comment>
<evidence type="ECO:0000256" key="10">
    <source>
        <dbReference type="ARBA" id="ARBA00022840"/>
    </source>
</evidence>
<evidence type="ECO:0000259" key="19">
    <source>
        <dbReference type="Pfam" id="PF02875"/>
    </source>
</evidence>
<dbReference type="Pfam" id="PF02875">
    <property type="entry name" value="Mur_ligase_C"/>
    <property type="match status" value="1"/>
</dbReference>
<keyword evidence="11 17" id="KW-0133">Cell shape</keyword>
<keyword evidence="7 17" id="KW-0963">Cytoplasm</keyword>
<evidence type="ECO:0000313" key="22">
    <source>
        <dbReference type="Proteomes" id="UP000238836"/>
    </source>
</evidence>
<reference evidence="21 22" key="1">
    <citation type="submission" date="2018-03" db="EMBL/GenBank/DDBJ databases">
        <title>Genomic Encyclopedia of Archaeal and Bacterial Type Strains, Phase II (KMG-II): from individual species to whole genera.</title>
        <authorList>
            <person name="Goeker M."/>
        </authorList>
    </citation>
    <scope>NUCLEOTIDE SEQUENCE [LARGE SCALE GENOMIC DNA]</scope>
    <source>
        <strain evidence="21 22">RHA1</strain>
    </source>
</reference>
<dbReference type="PANTHER" id="PTHR43692:SF1">
    <property type="entry name" value="UDP-N-ACETYLMURAMOYLALANINE--D-GLUTAMATE LIGASE"/>
    <property type="match status" value="1"/>
</dbReference>
<dbReference type="SUPFAM" id="SSF53244">
    <property type="entry name" value="MurD-like peptide ligases, peptide-binding domain"/>
    <property type="match status" value="1"/>
</dbReference>
<keyword evidence="22" id="KW-1185">Reference proteome</keyword>
<evidence type="ECO:0000256" key="18">
    <source>
        <dbReference type="RuleBase" id="RU003664"/>
    </source>
</evidence>
<evidence type="ECO:0000256" key="2">
    <source>
        <dbReference type="ARBA" id="ARBA00004496"/>
    </source>
</evidence>
<feature type="domain" description="Mur ligase C-terminal" evidence="19">
    <location>
        <begin position="319"/>
        <end position="433"/>
    </location>
</feature>
<dbReference type="Pfam" id="PF08245">
    <property type="entry name" value="Mur_ligase_M"/>
    <property type="match status" value="1"/>
</dbReference>
<protein>
    <recommendedName>
        <fullName evidence="6 17">UDP-N-acetylmuramoylalanine--D-glutamate ligase</fullName>
        <ecNumber evidence="5 17">6.3.2.9</ecNumber>
    </recommendedName>
    <alternativeName>
        <fullName evidence="15 17">D-glutamic acid-adding enzyme</fullName>
    </alternativeName>
    <alternativeName>
        <fullName evidence="14 17">UDP-N-acetylmuramoyl-L-alanyl-D-glutamate synthetase</fullName>
    </alternativeName>
</protein>
<evidence type="ECO:0000256" key="12">
    <source>
        <dbReference type="ARBA" id="ARBA00022984"/>
    </source>
</evidence>
<sequence length="458" mass="49055">MSRLTKENWTGRSVVVLGLARSGVAVAKLLHRLGAKVVVNDLKPRSACPEASELEALGIPVICGEHPDDLIHEHVEMLVKNPGIPYRAKPVQQALAAGVPVVTEVEIAGALSKAPMIGITGSNGKTTTTSLVGQILTRSQVKCTVAGNIGQALADVVEQVTSDEWLVAELSSFQLKGTEQFRPRIAALLNVFPAHLDYHETMEDYVASKRKIFANQEAGDIAVLNADSPVCREVAKTISSDIWLFSRTAPVEQGVYAQDGVIYVINEGQTQAILPVDEVALHGDFNLENALAAAAITLAAGATLDAVAQTLREFHGVEHRLEYVATINGVRYYNDSKATNAQAAIKALEAFTEPVVWIGGGLDRGVDFKELVPVLRGRAKAVITYGQSKSILAERGRDAGVPAVQVVDNLEEAVTRAAGLAQDGDVVLLSPACASWDQYTSFEERGSIFKQAVHRLQV</sequence>
<dbReference type="InterPro" id="IPR036565">
    <property type="entry name" value="Mur-like_cat_sf"/>
</dbReference>